<evidence type="ECO:0000259" key="2">
    <source>
        <dbReference type="Pfam" id="PF00903"/>
    </source>
</evidence>
<dbReference type="Proteomes" id="UP001143474">
    <property type="component" value="Unassembled WGS sequence"/>
</dbReference>
<proteinExistence type="predicted"/>
<evidence type="ECO:0000256" key="1">
    <source>
        <dbReference type="SAM" id="MobiDB-lite"/>
    </source>
</evidence>
<feature type="domain" description="Glyoxalase/fosfomycin resistance/dioxygenase" evidence="2">
    <location>
        <begin position="8"/>
        <end position="78"/>
    </location>
</feature>
<accession>A0A9W6MDU2</accession>
<protein>
    <recommendedName>
        <fullName evidence="2">Glyoxalase/fosfomycin resistance/dioxygenase domain-containing protein</fullName>
    </recommendedName>
</protein>
<reference evidence="3" key="2">
    <citation type="submission" date="2023-01" db="EMBL/GenBank/DDBJ databases">
        <authorList>
            <person name="Sun Q."/>
            <person name="Evtushenko L."/>
        </authorList>
    </citation>
    <scope>NUCLEOTIDE SEQUENCE</scope>
    <source>
        <strain evidence="3">VKM Ac-2007</strain>
    </source>
</reference>
<feature type="region of interest" description="Disordered" evidence="1">
    <location>
        <begin position="74"/>
        <end position="107"/>
    </location>
</feature>
<dbReference type="Gene3D" id="3.10.180.10">
    <property type="entry name" value="2,3-Dihydroxybiphenyl 1,2-Dioxygenase, domain 1"/>
    <property type="match status" value="1"/>
</dbReference>
<comment type="caution">
    <text evidence="3">The sequence shown here is derived from an EMBL/GenBank/DDBJ whole genome shotgun (WGS) entry which is preliminary data.</text>
</comment>
<dbReference type="AlphaFoldDB" id="A0A9W6MDU2"/>
<dbReference type="InterPro" id="IPR029068">
    <property type="entry name" value="Glyas_Bleomycin-R_OHBP_Dase"/>
</dbReference>
<sequence length="160" mass="16937">MSVKSVAHVNFRGDARAALEFYQSVFGGDVAVVTYKDSGDVQDPAEADQVMWGQLTAGNGFHVMAYDVPSRLPPSSPAFRRSKRREHPTMRTRPLGRTGTPVSPSRMGTVMFGRVGGPGHDGCVRTVHRAVDAGIDVVDTADVSCDPPAITRAAGGRAAA</sequence>
<dbReference type="SUPFAM" id="SSF54593">
    <property type="entry name" value="Glyoxalase/Bleomycin resistance protein/Dihydroxybiphenyl dioxygenase"/>
    <property type="match status" value="1"/>
</dbReference>
<keyword evidence="4" id="KW-1185">Reference proteome</keyword>
<dbReference type="InterPro" id="IPR036812">
    <property type="entry name" value="NAD(P)_OxRdtase_dom_sf"/>
</dbReference>
<dbReference type="EMBL" id="BSEV01000008">
    <property type="protein sequence ID" value="GLK10511.1"/>
    <property type="molecule type" value="Genomic_DNA"/>
</dbReference>
<dbReference type="InterPro" id="IPR004360">
    <property type="entry name" value="Glyas_Fos-R_dOase_dom"/>
</dbReference>
<name>A0A9W6MDU2_9ACTN</name>
<organism evidence="3 4">
    <name type="scientific">Streptosporangium carneum</name>
    <dbReference type="NCBI Taxonomy" id="47481"/>
    <lineage>
        <taxon>Bacteria</taxon>
        <taxon>Bacillati</taxon>
        <taxon>Actinomycetota</taxon>
        <taxon>Actinomycetes</taxon>
        <taxon>Streptosporangiales</taxon>
        <taxon>Streptosporangiaceae</taxon>
        <taxon>Streptosporangium</taxon>
    </lineage>
</organism>
<dbReference type="PANTHER" id="PTHR33990">
    <property type="entry name" value="PROTEIN YJDN-RELATED"/>
    <property type="match status" value="1"/>
</dbReference>
<dbReference type="SUPFAM" id="SSF51430">
    <property type="entry name" value="NAD(P)-linked oxidoreductase"/>
    <property type="match status" value="1"/>
</dbReference>
<dbReference type="Gene3D" id="3.20.20.100">
    <property type="entry name" value="NADP-dependent oxidoreductase domain"/>
    <property type="match status" value="1"/>
</dbReference>
<dbReference type="PANTHER" id="PTHR33990:SF1">
    <property type="entry name" value="PROTEIN YJDN"/>
    <property type="match status" value="1"/>
</dbReference>
<evidence type="ECO:0000313" key="3">
    <source>
        <dbReference type="EMBL" id="GLK10511.1"/>
    </source>
</evidence>
<reference evidence="3" key="1">
    <citation type="journal article" date="2014" name="Int. J. Syst. Evol. Microbiol.">
        <title>Complete genome sequence of Corynebacterium casei LMG S-19264T (=DSM 44701T), isolated from a smear-ripened cheese.</title>
        <authorList>
            <consortium name="US DOE Joint Genome Institute (JGI-PGF)"/>
            <person name="Walter F."/>
            <person name="Albersmeier A."/>
            <person name="Kalinowski J."/>
            <person name="Ruckert C."/>
        </authorList>
    </citation>
    <scope>NUCLEOTIDE SEQUENCE</scope>
    <source>
        <strain evidence="3">VKM Ac-2007</strain>
    </source>
</reference>
<dbReference type="Pfam" id="PF00903">
    <property type="entry name" value="Glyoxalase"/>
    <property type="match status" value="1"/>
</dbReference>
<dbReference type="RefSeq" id="WP_271218932.1">
    <property type="nucleotide sequence ID" value="NZ_BAAAVD010000025.1"/>
</dbReference>
<gene>
    <name evidence="3" type="ORF">GCM10017600_39170</name>
</gene>
<evidence type="ECO:0000313" key="4">
    <source>
        <dbReference type="Proteomes" id="UP001143474"/>
    </source>
</evidence>